<accession>A0A927JB31</accession>
<dbReference type="RefSeq" id="WP_225443065.1">
    <property type="nucleotide sequence ID" value="NZ_JACYWE010000001.1"/>
</dbReference>
<evidence type="ECO:0000313" key="2">
    <source>
        <dbReference type="EMBL" id="MBD8505397.1"/>
    </source>
</evidence>
<reference evidence="2" key="1">
    <citation type="submission" date="2020-09" db="EMBL/GenBank/DDBJ databases">
        <title>Hoyosella lacisalsi sp. nov., a halotolerant actinobacterium isolated from soil of Lake Gudzhirganskoe.</title>
        <authorList>
            <person name="Yang Q."/>
            <person name="Guo P.Y."/>
            <person name="Liu S.W."/>
            <person name="Li F.N."/>
            <person name="Sun C.H."/>
        </authorList>
    </citation>
    <scope>NUCLEOTIDE SEQUENCE</scope>
    <source>
        <strain evidence="2">G463</strain>
    </source>
</reference>
<organism evidence="2 3">
    <name type="scientific">Lolliginicoccus lacisalsi</name>
    <dbReference type="NCBI Taxonomy" id="2742202"/>
    <lineage>
        <taxon>Bacteria</taxon>
        <taxon>Bacillati</taxon>
        <taxon>Actinomycetota</taxon>
        <taxon>Actinomycetes</taxon>
        <taxon>Mycobacteriales</taxon>
        <taxon>Hoyosellaceae</taxon>
        <taxon>Lolliginicoccus</taxon>
    </lineage>
</organism>
<protein>
    <submittedName>
        <fullName evidence="2">Uncharacterized protein</fullName>
    </submittedName>
</protein>
<sequence>MFALVIMAMASVVLWSLLVPAPGPGSAPGQPDTRGTVPGLIQTEPGM</sequence>
<proteinExistence type="predicted"/>
<keyword evidence="3" id="KW-1185">Reference proteome</keyword>
<name>A0A927JB31_9ACTN</name>
<comment type="caution">
    <text evidence="2">The sequence shown here is derived from an EMBL/GenBank/DDBJ whole genome shotgun (WGS) entry which is preliminary data.</text>
</comment>
<dbReference type="Proteomes" id="UP000642993">
    <property type="component" value="Unassembled WGS sequence"/>
</dbReference>
<dbReference type="EMBL" id="JACYWE010000001">
    <property type="protein sequence ID" value="MBD8505397.1"/>
    <property type="molecule type" value="Genomic_DNA"/>
</dbReference>
<gene>
    <name evidence="2" type="ORF">HT102_02695</name>
</gene>
<evidence type="ECO:0000256" key="1">
    <source>
        <dbReference type="SAM" id="MobiDB-lite"/>
    </source>
</evidence>
<feature type="region of interest" description="Disordered" evidence="1">
    <location>
        <begin position="23"/>
        <end position="47"/>
    </location>
</feature>
<evidence type="ECO:0000313" key="3">
    <source>
        <dbReference type="Proteomes" id="UP000642993"/>
    </source>
</evidence>
<dbReference type="AlphaFoldDB" id="A0A927JB31"/>